<dbReference type="SUPFAM" id="SSF53098">
    <property type="entry name" value="Ribonuclease H-like"/>
    <property type="match status" value="1"/>
</dbReference>
<dbReference type="Pfam" id="PF05699">
    <property type="entry name" value="Dimer_Tnp_hAT"/>
    <property type="match status" value="1"/>
</dbReference>
<sequence length="168" mass="19892">MFFVLSEFLEEDDSVNVNDIKTIISLHLNQISIALNSYFPKYIRDDFQWIENPFTVSIEELNFNTLLETQIIDLSCDKTYEHKFRNETLVFFWCAVYNEYPELSINAIKKLLLFPTTYSCEKGFSTMSNIKTKQRNRLDVTHDMRISLSEIVPQWEILCNSVRNQNSH</sequence>
<dbReference type="RefSeq" id="XP_025406657.1">
    <property type="nucleotide sequence ID" value="XM_025550872.1"/>
</dbReference>
<name>A0A8B8F8I4_9HEMI</name>
<evidence type="ECO:0000259" key="1">
    <source>
        <dbReference type="Pfam" id="PF05699"/>
    </source>
</evidence>
<keyword evidence="2" id="KW-1185">Reference proteome</keyword>
<dbReference type="InterPro" id="IPR008906">
    <property type="entry name" value="HATC_C_dom"/>
</dbReference>
<dbReference type="GO" id="GO:0046983">
    <property type="term" value="F:protein dimerization activity"/>
    <property type="evidence" value="ECO:0007669"/>
    <property type="project" value="InterPro"/>
</dbReference>
<dbReference type="AlphaFoldDB" id="A0A8B8F8I4"/>
<dbReference type="PANTHER" id="PTHR45913:SF19">
    <property type="entry name" value="LOW QUALITY PROTEIN: ZINC FINGER BED DOMAIN-CONTAINING PROTEIN 5-LIKE"/>
    <property type="match status" value="1"/>
</dbReference>
<evidence type="ECO:0000313" key="3">
    <source>
        <dbReference type="RefSeq" id="XP_025406657.1"/>
    </source>
</evidence>
<proteinExistence type="predicted"/>
<accession>A0A8B8F8I4</accession>
<dbReference type="OrthoDB" id="6574166at2759"/>
<protein>
    <submittedName>
        <fullName evidence="3">Protein FAM200A-like</fullName>
    </submittedName>
</protein>
<dbReference type="PANTHER" id="PTHR45913">
    <property type="entry name" value="EPM2A-INTERACTING PROTEIN 1"/>
    <property type="match status" value="1"/>
</dbReference>
<organism evidence="2 3">
    <name type="scientific">Sipha flava</name>
    <name type="common">yellow sugarcane aphid</name>
    <dbReference type="NCBI Taxonomy" id="143950"/>
    <lineage>
        <taxon>Eukaryota</taxon>
        <taxon>Metazoa</taxon>
        <taxon>Ecdysozoa</taxon>
        <taxon>Arthropoda</taxon>
        <taxon>Hexapoda</taxon>
        <taxon>Insecta</taxon>
        <taxon>Pterygota</taxon>
        <taxon>Neoptera</taxon>
        <taxon>Paraneoptera</taxon>
        <taxon>Hemiptera</taxon>
        <taxon>Sternorrhyncha</taxon>
        <taxon>Aphidomorpha</taxon>
        <taxon>Aphidoidea</taxon>
        <taxon>Aphididae</taxon>
        <taxon>Sipha</taxon>
    </lineage>
</organism>
<reference evidence="3" key="1">
    <citation type="submission" date="2025-08" db="UniProtKB">
        <authorList>
            <consortium name="RefSeq"/>
        </authorList>
    </citation>
    <scope>IDENTIFICATION</scope>
    <source>
        <tissue evidence="3">Whole body</tissue>
    </source>
</reference>
<gene>
    <name evidence="3" type="primary">LOC112680687</name>
</gene>
<evidence type="ECO:0000313" key="2">
    <source>
        <dbReference type="Proteomes" id="UP000694846"/>
    </source>
</evidence>
<feature type="domain" description="HAT C-terminal dimerisation" evidence="1">
    <location>
        <begin position="89"/>
        <end position="139"/>
    </location>
</feature>
<dbReference type="InterPro" id="IPR012337">
    <property type="entry name" value="RNaseH-like_sf"/>
</dbReference>
<dbReference type="GeneID" id="112680687"/>
<dbReference type="Proteomes" id="UP000694846">
    <property type="component" value="Unplaced"/>
</dbReference>